<evidence type="ECO:0000313" key="2">
    <source>
        <dbReference type="EMBL" id="JAU28638.1"/>
    </source>
</evidence>
<gene>
    <name evidence="2" type="ORF">LC_TR15469_c23_g1_i1_g.52694</name>
</gene>
<dbReference type="InterPro" id="IPR052864">
    <property type="entry name" value="Chloroplast_FAD_CarF"/>
</dbReference>
<reference evidence="2" key="1">
    <citation type="submission" date="2016-07" db="EMBL/GenBank/DDBJ databases">
        <title>De novo transcriptome assembly of four accessions of the metal hyperaccumulator plant Noccaea caerulescens.</title>
        <authorList>
            <person name="Blande D."/>
            <person name="Halimaa P."/>
            <person name="Tervahauta A.I."/>
            <person name="Aarts M.G."/>
            <person name="Karenlampi S.O."/>
        </authorList>
    </citation>
    <scope>NUCLEOTIDE SEQUENCE</scope>
</reference>
<proteinExistence type="predicted"/>
<dbReference type="EMBL" id="GEVK01024194">
    <property type="protein sequence ID" value="JAU28638.1"/>
    <property type="molecule type" value="Transcribed_RNA"/>
</dbReference>
<sequence length="91" mass="10067">MAVSLQTKYPVRPITTNIPRSHRPSLLHVRVTCSATTTTTKPQPNREKLVVEKRSVSPPLANETTLQSTWTHRLWVAAGCTTVFASLAKSL</sequence>
<dbReference type="PANTHER" id="PTHR48140:SF1">
    <property type="entry name" value="FATTY ACID DESATURASE 4, CHLOROPLASTIC-RELATED"/>
    <property type="match status" value="1"/>
</dbReference>
<organism evidence="2">
    <name type="scientific">Noccaea caerulescens</name>
    <name type="common">Alpine penny-cress</name>
    <name type="synonym">Thlaspi caerulescens</name>
    <dbReference type="NCBI Taxonomy" id="107243"/>
    <lineage>
        <taxon>Eukaryota</taxon>
        <taxon>Viridiplantae</taxon>
        <taxon>Streptophyta</taxon>
        <taxon>Embryophyta</taxon>
        <taxon>Tracheophyta</taxon>
        <taxon>Spermatophyta</taxon>
        <taxon>Magnoliopsida</taxon>
        <taxon>eudicotyledons</taxon>
        <taxon>Gunneridae</taxon>
        <taxon>Pentapetalae</taxon>
        <taxon>rosids</taxon>
        <taxon>malvids</taxon>
        <taxon>Brassicales</taxon>
        <taxon>Brassicaceae</taxon>
        <taxon>Coluteocarpeae</taxon>
        <taxon>Noccaea</taxon>
    </lineage>
</organism>
<protein>
    <submittedName>
        <fullName evidence="2">Fatty acid desaturase 4, chloroplastic</fullName>
    </submittedName>
</protein>
<feature type="region of interest" description="Disordered" evidence="1">
    <location>
        <begin position="36"/>
        <end position="58"/>
    </location>
</feature>
<dbReference type="PANTHER" id="PTHR48140">
    <property type="entry name" value="FATTY ACID DESATURASE 4, CHLOROPLASTIC-RELATED"/>
    <property type="match status" value="1"/>
</dbReference>
<evidence type="ECO:0000256" key="1">
    <source>
        <dbReference type="SAM" id="MobiDB-lite"/>
    </source>
</evidence>
<name>A0A1J3EBH3_NOCCA</name>
<accession>A0A1J3EBH3</accession>
<feature type="compositionally biased region" description="Basic and acidic residues" evidence="1">
    <location>
        <begin position="44"/>
        <end position="55"/>
    </location>
</feature>
<dbReference type="AlphaFoldDB" id="A0A1J3EBH3"/>